<gene>
    <name evidence="20" type="ORF">MUK42_08079</name>
</gene>
<dbReference type="InterPro" id="IPR036259">
    <property type="entry name" value="MFS_trans_sf"/>
</dbReference>
<feature type="transmembrane region" description="Helical" evidence="17">
    <location>
        <begin position="268"/>
        <end position="286"/>
    </location>
</feature>
<feature type="transmembrane region" description="Helical" evidence="17">
    <location>
        <begin position="583"/>
        <end position="604"/>
    </location>
</feature>
<dbReference type="Gene3D" id="3.60.40.10">
    <property type="entry name" value="PPM-type phosphatase domain"/>
    <property type="match status" value="1"/>
</dbReference>
<feature type="transmembrane region" description="Helical" evidence="17">
    <location>
        <begin position="306"/>
        <end position="325"/>
    </location>
</feature>
<feature type="compositionally biased region" description="Basic and acidic residues" evidence="16">
    <location>
        <begin position="624"/>
        <end position="634"/>
    </location>
</feature>
<comment type="similarity">
    <text evidence="4">Belongs to the PP2C family.</text>
</comment>
<evidence type="ECO:0000256" key="16">
    <source>
        <dbReference type="SAM" id="MobiDB-lite"/>
    </source>
</evidence>
<dbReference type="Gene3D" id="1.20.1250.20">
    <property type="entry name" value="MFS general substrate transporter like domains"/>
    <property type="match status" value="2"/>
</dbReference>
<accession>A0A9E7KP54</accession>
<dbReference type="AlphaFoldDB" id="A0A9E7KP54"/>
<evidence type="ECO:0000256" key="12">
    <source>
        <dbReference type="ARBA" id="ARBA00023136"/>
    </source>
</evidence>
<feature type="transmembrane region" description="Helical" evidence="17">
    <location>
        <begin position="420"/>
        <end position="439"/>
    </location>
</feature>
<evidence type="ECO:0000256" key="10">
    <source>
        <dbReference type="ARBA" id="ARBA00022912"/>
    </source>
</evidence>
<dbReference type="GO" id="GO:0061157">
    <property type="term" value="P:mRNA destabilization"/>
    <property type="evidence" value="ECO:0007669"/>
    <property type="project" value="TreeGrafter"/>
</dbReference>
<feature type="transmembrane region" description="Helical" evidence="17">
    <location>
        <begin position="469"/>
        <end position="487"/>
    </location>
</feature>
<dbReference type="SMART" id="SM00332">
    <property type="entry name" value="PP2Cc"/>
    <property type="match status" value="1"/>
</dbReference>
<evidence type="ECO:0000259" key="19">
    <source>
        <dbReference type="PROSITE" id="PS51746"/>
    </source>
</evidence>
<dbReference type="InterPro" id="IPR005828">
    <property type="entry name" value="MFS_sugar_transport-like"/>
</dbReference>
<evidence type="ECO:0000256" key="7">
    <source>
        <dbReference type="ARBA" id="ARBA00022723"/>
    </source>
</evidence>
<comment type="catalytic activity">
    <reaction evidence="15">
        <text>O-phospho-L-threonyl-[protein] + H2O = L-threonyl-[protein] + phosphate</text>
        <dbReference type="Rhea" id="RHEA:47004"/>
        <dbReference type="Rhea" id="RHEA-COMP:11060"/>
        <dbReference type="Rhea" id="RHEA-COMP:11605"/>
        <dbReference type="ChEBI" id="CHEBI:15377"/>
        <dbReference type="ChEBI" id="CHEBI:30013"/>
        <dbReference type="ChEBI" id="CHEBI:43474"/>
        <dbReference type="ChEBI" id="CHEBI:61977"/>
        <dbReference type="EC" id="3.1.3.16"/>
    </reaction>
</comment>
<evidence type="ECO:0000256" key="3">
    <source>
        <dbReference type="ARBA" id="ARBA00004370"/>
    </source>
</evidence>
<dbReference type="PANTHER" id="PTHR12357:SF89">
    <property type="entry name" value="YTH DOMAIN-CONTAINING FAMILY PROTEIN"/>
    <property type="match status" value="1"/>
</dbReference>
<evidence type="ECO:0000256" key="11">
    <source>
        <dbReference type="ARBA" id="ARBA00022989"/>
    </source>
</evidence>
<evidence type="ECO:0000259" key="18">
    <source>
        <dbReference type="PROSITE" id="PS50882"/>
    </source>
</evidence>
<keyword evidence="7" id="KW-0479">Metal-binding</keyword>
<keyword evidence="21" id="KW-1185">Reference proteome</keyword>
<name>A0A9E7KP54_9LILI</name>
<dbReference type="OrthoDB" id="4139357at2759"/>
<dbReference type="GO" id="GO:0004722">
    <property type="term" value="F:protein serine/threonine phosphatase activity"/>
    <property type="evidence" value="ECO:0007669"/>
    <property type="project" value="UniProtKB-EC"/>
</dbReference>
<feature type="domain" description="YTH" evidence="18">
    <location>
        <begin position="1034"/>
        <end position="1171"/>
    </location>
</feature>
<dbReference type="EC" id="3.1.3.16" evidence="5"/>
<keyword evidence="12 17" id="KW-0472">Membrane</keyword>
<sequence>MYLPRLRHVSIHHLRILGKGGPLFWRDPHSAMKNAYCSTNKYILENSNQLGHGGSTAVTAIVIDGKDLWIANVGDSRAVLCERGTANQLTVDHEPHAERSRIEKQGGFVTTFPGDVPRVNGQLAVARAFGDKSLRAHLSSEPDVRHIPIDSTIKFVILASDGLWKVMKNEEAIDLVKSIKDPQAAAKRLTTEALARKSKDDISCIIEDGVLSFTVDEALLSIEFGKFQTFVLCYAGMGWISEAMEMMLLSFVGPAVQLEWELSSQQESLITSAVFAGMLLGAYAWGIVSDNYGRRQAIMPRFGWRWLLATSSLPSFLLLLFYAVTPESPRYLCMRGRTSDAMQILEQMARANHKALPSGILISENQLELDEKSDHSEAAHLVGNGRIESSDEDMIHMNMKTSCISTLRSLLSPKLIRSTLLLWMVFFGNAFSYYGIVLLTSELSNGKRACTVKSSQPSHSNDDSLYKDVFVTSFAEVPGLIISAAIVDRIGRKLSMSSMLFISCVFLIPLVFPQTREITTGLLFCARISISASFTIIYIYAPEIYPTSVRASGIGIASSVGRIGGITCPLVAVGLVHGCHQSAAVLLFELVIFLSGIAVCLFPLETSGRDLTDSAASAVSSRPRQSDSFERRREGIEEEGFGFVPEAKRFHISAGMAATQPAPNLIDSREPLEPSIIDAEQKPVTMENLNELPPSAEIEKNVSPDSSAIDHSRDALGQLVSPNAVRDHSASFPAYTHNPQTQMYYYGGYENPIGEFEEYTHHFNTEGTEVGSAVSCSENHSLAYYTKYGCSPHITYGPYYPVTVPLYSNGGDVLYYAPHHFSFSGPQCQQTVHPSMPYPSSSAPISQIDFTAPVDQEGALLADTANSNSTYFGPRPGYHLSYGASGRDWRIFPDGTLSVSPSPSAAVSIKLGQQIPAYGFGSFVNSYDRWYHNSGGLHHDSTFGMSYDRVGSNGRSLIAAGKITKQERGDASFGRSNGTLEFLSEQNRGPRADGSKDRANQQLLVNESNGVSCYPGVDRKLYNTLDFVTGYKDARFFIIKSYSEDNVHKSIKYGVWASTSNGNRKLNSSYIEMREQEHSYPIFLFFSVNASGHFCGVAEMIGPVDFEKSVDYWNKDKWTGQCPVKWHIVKDVPNTMFRHIILENNDNKPVTNSRDTQEVKLEQGLEMLSIFNKHENEESILDDFEFYEERETALRQRKACEHPILTNSINQISSSFAQAVLF</sequence>
<dbReference type="FunFam" id="3.60.40.10:FF:000010">
    <property type="entry name" value="Probable protein phosphatase 2C 39"/>
    <property type="match status" value="1"/>
</dbReference>
<dbReference type="Pfam" id="PF04146">
    <property type="entry name" value="YTH"/>
    <property type="match status" value="1"/>
</dbReference>
<feature type="transmembrane region" description="Helical" evidence="17">
    <location>
        <begin position="553"/>
        <end position="577"/>
    </location>
</feature>
<evidence type="ECO:0000256" key="14">
    <source>
        <dbReference type="ARBA" id="ARBA00047761"/>
    </source>
</evidence>
<dbReference type="InterPro" id="IPR001932">
    <property type="entry name" value="PPM-type_phosphatase-like_dom"/>
</dbReference>
<dbReference type="PROSITE" id="PS51746">
    <property type="entry name" value="PPM_2"/>
    <property type="match status" value="1"/>
</dbReference>
<keyword evidence="9" id="KW-0460">Magnesium</keyword>
<keyword evidence="20" id="KW-0762">Sugar transport</keyword>
<dbReference type="Proteomes" id="UP001055439">
    <property type="component" value="Chromosome 8"/>
</dbReference>
<dbReference type="InterPro" id="IPR036457">
    <property type="entry name" value="PPM-type-like_dom_sf"/>
</dbReference>
<dbReference type="PROSITE" id="PS50882">
    <property type="entry name" value="YTH"/>
    <property type="match status" value="1"/>
</dbReference>
<feature type="region of interest" description="Disordered" evidence="16">
    <location>
        <begin position="613"/>
        <end position="634"/>
    </location>
</feature>
<dbReference type="GO" id="GO:0003729">
    <property type="term" value="F:mRNA binding"/>
    <property type="evidence" value="ECO:0007669"/>
    <property type="project" value="TreeGrafter"/>
</dbReference>
<keyword evidence="13" id="KW-0464">Manganese</keyword>
<keyword evidence="6 17" id="KW-0812">Transmembrane</keyword>
<dbReference type="CDD" id="cd00143">
    <property type="entry name" value="PP2Cc"/>
    <property type="match status" value="1"/>
</dbReference>
<dbReference type="GO" id="GO:0005737">
    <property type="term" value="C:cytoplasm"/>
    <property type="evidence" value="ECO:0007669"/>
    <property type="project" value="TreeGrafter"/>
</dbReference>
<feature type="transmembrane region" description="Helical" evidence="17">
    <location>
        <begin position="494"/>
        <end position="512"/>
    </location>
</feature>
<protein>
    <recommendedName>
        <fullName evidence="5">protein-serine/threonine phosphatase</fullName>
        <ecNumber evidence="5">3.1.3.16</ecNumber>
    </recommendedName>
</protein>
<comment type="subcellular location">
    <subcellularLocation>
        <location evidence="3">Membrane</location>
    </subcellularLocation>
</comment>
<comment type="cofactor">
    <cofactor evidence="1">
        <name>Mn(2+)</name>
        <dbReference type="ChEBI" id="CHEBI:29035"/>
    </cofactor>
</comment>
<evidence type="ECO:0000256" key="4">
    <source>
        <dbReference type="ARBA" id="ARBA00006702"/>
    </source>
</evidence>
<feature type="transmembrane region" description="Helical" evidence="17">
    <location>
        <begin position="518"/>
        <end position="541"/>
    </location>
</feature>
<dbReference type="CDD" id="cd21134">
    <property type="entry name" value="YTH"/>
    <property type="match status" value="1"/>
</dbReference>
<proteinExistence type="inferred from homology"/>
<comment type="cofactor">
    <cofactor evidence="2">
        <name>Mg(2+)</name>
        <dbReference type="ChEBI" id="CHEBI:18420"/>
    </cofactor>
</comment>
<dbReference type="GO" id="GO:0016020">
    <property type="term" value="C:membrane"/>
    <property type="evidence" value="ECO:0007669"/>
    <property type="project" value="UniProtKB-SubCell"/>
</dbReference>
<evidence type="ECO:0000256" key="13">
    <source>
        <dbReference type="ARBA" id="ARBA00023211"/>
    </source>
</evidence>
<dbReference type="GO" id="GO:0046872">
    <property type="term" value="F:metal ion binding"/>
    <property type="evidence" value="ECO:0007669"/>
    <property type="project" value="UniProtKB-KW"/>
</dbReference>
<dbReference type="EMBL" id="CP097510">
    <property type="protein sequence ID" value="URE28523.1"/>
    <property type="molecule type" value="Genomic_DNA"/>
</dbReference>
<dbReference type="SUPFAM" id="SSF103473">
    <property type="entry name" value="MFS general substrate transporter"/>
    <property type="match status" value="1"/>
</dbReference>
<evidence type="ECO:0000256" key="1">
    <source>
        <dbReference type="ARBA" id="ARBA00001936"/>
    </source>
</evidence>
<comment type="catalytic activity">
    <reaction evidence="14">
        <text>O-phospho-L-seryl-[protein] + H2O = L-seryl-[protein] + phosphate</text>
        <dbReference type="Rhea" id="RHEA:20629"/>
        <dbReference type="Rhea" id="RHEA-COMP:9863"/>
        <dbReference type="Rhea" id="RHEA-COMP:11604"/>
        <dbReference type="ChEBI" id="CHEBI:15377"/>
        <dbReference type="ChEBI" id="CHEBI:29999"/>
        <dbReference type="ChEBI" id="CHEBI:43474"/>
        <dbReference type="ChEBI" id="CHEBI:83421"/>
        <dbReference type="EC" id="3.1.3.16"/>
    </reaction>
</comment>
<evidence type="ECO:0000313" key="21">
    <source>
        <dbReference type="Proteomes" id="UP001055439"/>
    </source>
</evidence>
<dbReference type="SUPFAM" id="SSF81606">
    <property type="entry name" value="PP2C-like"/>
    <property type="match status" value="1"/>
</dbReference>
<dbReference type="InterPro" id="IPR007275">
    <property type="entry name" value="YTH_domain"/>
</dbReference>
<evidence type="ECO:0000256" key="8">
    <source>
        <dbReference type="ARBA" id="ARBA00022801"/>
    </source>
</evidence>
<dbReference type="Gene3D" id="3.10.590.10">
    <property type="entry name" value="ph1033 like domains"/>
    <property type="match status" value="1"/>
</dbReference>
<keyword evidence="20" id="KW-0813">Transport</keyword>
<evidence type="ECO:0000256" key="2">
    <source>
        <dbReference type="ARBA" id="ARBA00001946"/>
    </source>
</evidence>
<organism evidence="20 21">
    <name type="scientific">Musa troglodytarum</name>
    <name type="common">fe'i banana</name>
    <dbReference type="NCBI Taxonomy" id="320322"/>
    <lineage>
        <taxon>Eukaryota</taxon>
        <taxon>Viridiplantae</taxon>
        <taxon>Streptophyta</taxon>
        <taxon>Embryophyta</taxon>
        <taxon>Tracheophyta</taxon>
        <taxon>Spermatophyta</taxon>
        <taxon>Magnoliopsida</taxon>
        <taxon>Liliopsida</taxon>
        <taxon>Zingiberales</taxon>
        <taxon>Musaceae</taxon>
        <taxon>Musa</taxon>
    </lineage>
</organism>
<dbReference type="Pfam" id="PF00481">
    <property type="entry name" value="PP2C"/>
    <property type="match status" value="1"/>
</dbReference>
<evidence type="ECO:0000256" key="5">
    <source>
        <dbReference type="ARBA" id="ARBA00013081"/>
    </source>
</evidence>
<feature type="domain" description="PPM-type phosphatase" evidence="19">
    <location>
        <begin position="1"/>
        <end position="209"/>
    </location>
</feature>
<evidence type="ECO:0000313" key="20">
    <source>
        <dbReference type="EMBL" id="URE28523.1"/>
    </source>
</evidence>
<evidence type="ECO:0000256" key="15">
    <source>
        <dbReference type="ARBA" id="ARBA00048336"/>
    </source>
</evidence>
<feature type="compositionally biased region" description="Polar residues" evidence="16">
    <location>
        <begin position="614"/>
        <end position="623"/>
    </location>
</feature>
<evidence type="ECO:0000256" key="6">
    <source>
        <dbReference type="ARBA" id="ARBA00022692"/>
    </source>
</evidence>
<evidence type="ECO:0000256" key="17">
    <source>
        <dbReference type="SAM" id="Phobius"/>
    </source>
</evidence>
<keyword evidence="8" id="KW-0378">Hydrolase</keyword>
<reference evidence="20" key="1">
    <citation type="submission" date="2022-05" db="EMBL/GenBank/DDBJ databases">
        <title>The Musa troglodytarum L. genome provides insights into the mechanism of non-climacteric behaviour and enrichment of carotenoids.</title>
        <authorList>
            <person name="Wang J."/>
        </authorList>
    </citation>
    <scope>NUCLEOTIDE SEQUENCE</scope>
    <source>
        <tissue evidence="20">Leaf</tissue>
    </source>
</reference>
<dbReference type="PANTHER" id="PTHR12357">
    <property type="entry name" value="YTH YT521-B HOMOLOGY DOMAIN-CONTAINING"/>
    <property type="match status" value="1"/>
</dbReference>
<dbReference type="Pfam" id="PF00083">
    <property type="entry name" value="Sugar_tr"/>
    <property type="match status" value="1"/>
</dbReference>
<keyword evidence="11 17" id="KW-1133">Transmembrane helix</keyword>
<evidence type="ECO:0000256" key="9">
    <source>
        <dbReference type="ARBA" id="ARBA00022842"/>
    </source>
</evidence>
<keyword evidence="10" id="KW-0904">Protein phosphatase</keyword>
<dbReference type="InterPro" id="IPR045168">
    <property type="entry name" value="YTH_prot"/>
</dbReference>
<dbReference type="GO" id="GO:0022857">
    <property type="term" value="F:transmembrane transporter activity"/>
    <property type="evidence" value="ECO:0007669"/>
    <property type="project" value="InterPro"/>
</dbReference>